<evidence type="ECO:0000313" key="4">
    <source>
        <dbReference type="Proteomes" id="UP000283269"/>
    </source>
</evidence>
<dbReference type="InterPro" id="IPR051209">
    <property type="entry name" value="FAD-bind_Monooxygenase_sf"/>
</dbReference>
<evidence type="ECO:0000256" key="2">
    <source>
        <dbReference type="SAM" id="MobiDB-lite"/>
    </source>
</evidence>
<dbReference type="SUPFAM" id="SSF51905">
    <property type="entry name" value="FAD/NAD(P)-binding domain"/>
    <property type="match status" value="2"/>
</dbReference>
<feature type="compositionally biased region" description="Polar residues" evidence="2">
    <location>
        <begin position="1"/>
        <end position="18"/>
    </location>
</feature>
<accession>A0A409XM80</accession>
<comment type="similarity">
    <text evidence="1">Belongs to the FAD-binding monooxygenase family.</text>
</comment>
<dbReference type="AlphaFoldDB" id="A0A409XM80"/>
<dbReference type="InParanoid" id="A0A409XM80"/>
<keyword evidence="4" id="KW-1185">Reference proteome</keyword>
<comment type="caution">
    <text evidence="3">The sequence shown here is derived from an EMBL/GenBank/DDBJ whole genome shotgun (WGS) entry which is preliminary data.</text>
</comment>
<proteinExistence type="inferred from homology"/>
<dbReference type="PANTHER" id="PTHR42877">
    <property type="entry name" value="L-ORNITHINE N(5)-MONOOXYGENASE-RELATED"/>
    <property type="match status" value="1"/>
</dbReference>
<evidence type="ECO:0000313" key="3">
    <source>
        <dbReference type="EMBL" id="PPQ91858.1"/>
    </source>
</evidence>
<feature type="region of interest" description="Disordered" evidence="2">
    <location>
        <begin position="1"/>
        <end position="20"/>
    </location>
</feature>
<sequence length="584" mass="65471">MANGSAPLSSTQAHSASASDRYDKPIHHERHLKVICIGAGASGLLLAYKLQRSFENFSLVLYEKNDGISGTWYENRYPGCACDIAAHVYTWSFEPNPNWSTVYAGAEEVYHYFHHFSEKYNLAKYTKLRHKVTKATWNAEKGGWDVEVTNLADGTIIHDYCDILVNAGGVLNAWKWPEIPGLQTYKGKLLHTANWDSTVDLNGKHVGVIGNGSSGIQVLPAVKEQASKITAFMRGPAWVFPAQSIDQRSYSEEERRTFETDPNALLEYRKEMESTLNSFFTMFIADSDVQKATFAATVGMMKEKIQDEALEKLVIPSWSVGCRRITPGINYLETLTSEKVDIVFGSVKEVTEKGCIGEDGQEHPIDVLVCATGFDTSYVPRFPIVGSNGIDLRDAWAKESKSYMGMAAHGFPNYFMFLGPNSPVGNGPVLVSIEAQADYICKLMDRWQTENIHSFSPKLDAVEDFVEHKDNFMKSTVWHQECRSWYKADSVTGKVTALWPGSSMHFLEAAAEPRYDDWDIKYAGNRFAFLGNGYSRTETDATADWSYYIKNKDDSPYLSRGKRRKVYSKSGTVHRSAAAEAMIL</sequence>
<dbReference type="PANTHER" id="PTHR42877:SF8">
    <property type="entry name" value="MONOOXYGENASE"/>
    <property type="match status" value="1"/>
</dbReference>
<evidence type="ECO:0008006" key="5">
    <source>
        <dbReference type="Google" id="ProtNLM"/>
    </source>
</evidence>
<dbReference type="InterPro" id="IPR036188">
    <property type="entry name" value="FAD/NAD-bd_sf"/>
</dbReference>
<gene>
    <name evidence="3" type="ORF">CVT25_000733</name>
</gene>
<dbReference type="Pfam" id="PF13450">
    <property type="entry name" value="NAD_binding_8"/>
    <property type="match status" value="1"/>
</dbReference>
<dbReference type="Gene3D" id="3.50.50.60">
    <property type="entry name" value="FAD/NAD(P)-binding domain"/>
    <property type="match status" value="2"/>
</dbReference>
<dbReference type="EMBL" id="NHYD01001227">
    <property type="protein sequence ID" value="PPQ91858.1"/>
    <property type="molecule type" value="Genomic_DNA"/>
</dbReference>
<organism evidence="3 4">
    <name type="scientific">Psilocybe cyanescens</name>
    <dbReference type="NCBI Taxonomy" id="93625"/>
    <lineage>
        <taxon>Eukaryota</taxon>
        <taxon>Fungi</taxon>
        <taxon>Dikarya</taxon>
        <taxon>Basidiomycota</taxon>
        <taxon>Agaricomycotina</taxon>
        <taxon>Agaricomycetes</taxon>
        <taxon>Agaricomycetidae</taxon>
        <taxon>Agaricales</taxon>
        <taxon>Agaricineae</taxon>
        <taxon>Strophariaceae</taxon>
        <taxon>Psilocybe</taxon>
    </lineage>
</organism>
<dbReference type="OrthoDB" id="74360at2759"/>
<reference evidence="3 4" key="1">
    <citation type="journal article" date="2018" name="Evol. Lett.">
        <title>Horizontal gene cluster transfer increased hallucinogenic mushroom diversity.</title>
        <authorList>
            <person name="Reynolds H.T."/>
            <person name="Vijayakumar V."/>
            <person name="Gluck-Thaler E."/>
            <person name="Korotkin H.B."/>
            <person name="Matheny P.B."/>
            <person name="Slot J.C."/>
        </authorList>
    </citation>
    <scope>NUCLEOTIDE SEQUENCE [LARGE SCALE GENOMIC DNA]</scope>
    <source>
        <strain evidence="3 4">2631</strain>
    </source>
</reference>
<name>A0A409XM80_PSICY</name>
<dbReference type="Proteomes" id="UP000283269">
    <property type="component" value="Unassembled WGS sequence"/>
</dbReference>
<protein>
    <recommendedName>
        <fullName evidence="5">FAD/NAD(P)-binding domain-containing protein</fullName>
    </recommendedName>
</protein>
<dbReference type="STRING" id="93625.A0A409XM80"/>
<evidence type="ECO:0000256" key="1">
    <source>
        <dbReference type="ARBA" id="ARBA00010139"/>
    </source>
</evidence>